<keyword evidence="2" id="KW-0238">DNA-binding</keyword>
<evidence type="ECO:0000313" key="3">
    <source>
        <dbReference type="Proteomes" id="UP000195859"/>
    </source>
</evidence>
<dbReference type="Proteomes" id="UP000195859">
    <property type="component" value="Unassembled WGS sequence"/>
</dbReference>
<dbReference type="EMBL" id="NFLZ01000032">
    <property type="protein sequence ID" value="OUQ74666.1"/>
    <property type="molecule type" value="Genomic_DNA"/>
</dbReference>
<dbReference type="InterPro" id="IPR011664">
    <property type="entry name" value="Abi_system_AbiD/AbiF-like"/>
</dbReference>
<gene>
    <name evidence="2" type="ORF">B5E44_09175</name>
    <name evidence="1" type="ORF">B5E59_05375</name>
</gene>
<dbReference type="AlphaFoldDB" id="A0A1Y4VZD0"/>
<accession>A0A1Y4VZD0</accession>
<comment type="caution">
    <text evidence="2">The sequence shown here is derived from an EMBL/GenBank/DDBJ whole genome shotgun (WGS) entry which is preliminary data.</text>
</comment>
<name>A0A1Y4VZD0_9LACO</name>
<dbReference type="EMBL" id="NFLS01000010">
    <property type="protein sequence ID" value="OUQ56306.1"/>
    <property type="molecule type" value="Genomic_DNA"/>
</dbReference>
<proteinExistence type="predicted"/>
<dbReference type="RefSeq" id="WP_087176319.1">
    <property type="nucleotide sequence ID" value="NZ_NFLS01000010.1"/>
</dbReference>
<organism evidence="2 3">
    <name type="scientific">Lactobacillus gallinarum</name>
    <dbReference type="NCBI Taxonomy" id="52242"/>
    <lineage>
        <taxon>Bacteria</taxon>
        <taxon>Bacillati</taxon>
        <taxon>Bacillota</taxon>
        <taxon>Bacilli</taxon>
        <taxon>Lactobacillales</taxon>
        <taxon>Lactobacillaceae</taxon>
        <taxon>Lactobacillus</taxon>
    </lineage>
</organism>
<evidence type="ECO:0000313" key="1">
    <source>
        <dbReference type="EMBL" id="OUQ56306.1"/>
    </source>
</evidence>
<sequence>MENSDRPFHTLEEQVNLLKGKGIIIQNEDYTKNELMKRGYYSLINGYKNLFLKKNEHGVVLIPHQYIIGIRFEDFVNLYEFDKKLRAILYNGLLSYEASLGAELAYRFSESFPENYSYLDINNFNHDEHNTVQVLKTTSSLANKIEQESRKRGNNAIKHYLNHHDCIPLWVLTEFMTFGDLNYFYLNCKEEIRQKISRDFTQRYKITYNLSQTNAIMPEIIEHINHMVNMFRNAVAHNEITYSKVIDRGPNMRSIKNVLGQSELPIQSQPGVFELIISLRLVLDRTEYVTMSDSIKKLLTNANNQFNSQINEKILKCMHFPDDYEYWI</sequence>
<dbReference type="Pfam" id="PF07751">
    <property type="entry name" value="Abi_2"/>
    <property type="match status" value="1"/>
</dbReference>
<dbReference type="Proteomes" id="UP000196293">
    <property type="component" value="Unassembled WGS sequence"/>
</dbReference>
<reference evidence="3 4" key="1">
    <citation type="submission" date="2017-04" db="EMBL/GenBank/DDBJ databases">
        <title>Function of individual gut microbiota members based on whole genome sequencing of pure cultures obtained from chicken caecum.</title>
        <authorList>
            <person name="Medvecky M."/>
            <person name="Cejkova D."/>
            <person name="Polansky O."/>
            <person name="Karasova D."/>
            <person name="Kubasova T."/>
            <person name="Cizek A."/>
            <person name="Rychlik I."/>
        </authorList>
    </citation>
    <scope>NUCLEOTIDE SEQUENCE [LARGE SCALE GENOMIC DNA]</scope>
    <source>
        <strain evidence="3">An101</strain>
        <strain evidence="4">An115</strain>
    </source>
</reference>
<reference evidence="2" key="2">
    <citation type="journal article" date="2018" name="BMC Genomics">
        <title>Whole genome sequencing and function prediction of 133 gut anaerobes isolated from chicken caecum in pure cultures.</title>
        <authorList>
            <person name="Medvecky M."/>
            <person name="Cejkova D."/>
            <person name="Polansky O."/>
            <person name="Karasova D."/>
            <person name="Kubasova T."/>
            <person name="Cizek A."/>
            <person name="Rychlik I."/>
        </authorList>
    </citation>
    <scope>NUCLEOTIDE SEQUENCE</scope>
    <source>
        <strain evidence="2">An101</strain>
        <strain evidence="1">An115</strain>
    </source>
</reference>
<dbReference type="GO" id="GO:0003677">
    <property type="term" value="F:DNA binding"/>
    <property type="evidence" value="ECO:0007669"/>
    <property type="project" value="UniProtKB-KW"/>
</dbReference>
<keyword evidence="4" id="KW-1185">Reference proteome</keyword>
<protein>
    <submittedName>
        <fullName evidence="2">DNA-binding protein</fullName>
    </submittedName>
</protein>
<evidence type="ECO:0000313" key="2">
    <source>
        <dbReference type="EMBL" id="OUQ74666.1"/>
    </source>
</evidence>
<evidence type="ECO:0000313" key="4">
    <source>
        <dbReference type="Proteomes" id="UP000196293"/>
    </source>
</evidence>